<gene>
    <name evidence="3" type="ORF">SNAT2548_LOCUS32462</name>
</gene>
<comment type="caution">
    <text evidence="3">The sequence shown here is derived from an EMBL/GenBank/DDBJ whole genome shotgun (WGS) entry which is preliminary data.</text>
</comment>
<feature type="compositionally biased region" description="Basic and acidic residues" evidence="1">
    <location>
        <begin position="421"/>
        <end position="433"/>
    </location>
</feature>
<protein>
    <submittedName>
        <fullName evidence="3">Uncharacterized protein</fullName>
    </submittedName>
</protein>
<dbReference type="OrthoDB" id="412005at2759"/>
<accession>A0A812UL27</accession>
<evidence type="ECO:0000256" key="2">
    <source>
        <dbReference type="SAM" id="Phobius"/>
    </source>
</evidence>
<organism evidence="3 4">
    <name type="scientific">Symbiodinium natans</name>
    <dbReference type="NCBI Taxonomy" id="878477"/>
    <lineage>
        <taxon>Eukaryota</taxon>
        <taxon>Sar</taxon>
        <taxon>Alveolata</taxon>
        <taxon>Dinophyceae</taxon>
        <taxon>Suessiales</taxon>
        <taxon>Symbiodiniaceae</taxon>
        <taxon>Symbiodinium</taxon>
    </lineage>
</organism>
<name>A0A812UL27_9DINO</name>
<dbReference type="Proteomes" id="UP000604046">
    <property type="component" value="Unassembled WGS sequence"/>
</dbReference>
<evidence type="ECO:0000313" key="3">
    <source>
        <dbReference type="EMBL" id="CAE7570377.1"/>
    </source>
</evidence>
<keyword evidence="4" id="KW-1185">Reference proteome</keyword>
<keyword evidence="2" id="KW-0812">Transmembrane</keyword>
<sequence length="607" mass="67573">MTRSHKCRVEAQKPSEPPVCAMALAYWQLVLGTIHQQPFLVICVVALTWLQWETIPSFPVNLLQHVQRKGKEKAEDSRETALSARVDEKLANVQAHVWRTASRILVHLNLVTFLVGMVDYQLDPGFTRLWWLLVLAIVHILYLLGAIETLEQTRERIHFVCTVINGMGVATALASAWESKEDYLGRTNISMTGQILFALIFPAEKRIIAQFGVLYMVAYCYAGISTCGPESVTGWFVVQQLLQLVVVMLVPTVIQSIVRDQIKASLESQDADSLVSAFRHLLKGVSDGDLLLDSNFNICGNASCLQRLLGTHEDFNGRNFLDLITEPGSVPFSKFLVAEGGGSSASATPGSKCPNMPQGVRVHLQGSGCEVPVDVFHVVLPELYGTSATHHLLAIMEHSEPCVRSVRSEPRQGAAPASLPEGKEGKEDVFTESHERGSEDMDASHMVQQFAEQLAQQFNVLSDLTLLVNANTELIDIEEAVMHFAHNDAVEMTSLNGLVPPREWHGIKSKLHQFARATRSRRPKPSSLPSMVLRFPGQEEDTYLRARRVSIEPVYSATFHEAEPTLVYLRLSKFSIWRQTAAEAEMRRQLRSGEMQDDVLRTPCASL</sequence>
<evidence type="ECO:0000256" key="1">
    <source>
        <dbReference type="SAM" id="MobiDB-lite"/>
    </source>
</evidence>
<keyword evidence="2" id="KW-1133">Transmembrane helix</keyword>
<keyword evidence="2" id="KW-0472">Membrane</keyword>
<dbReference type="AlphaFoldDB" id="A0A812UL27"/>
<feature type="transmembrane region" description="Helical" evidence="2">
    <location>
        <begin position="236"/>
        <end position="258"/>
    </location>
</feature>
<feature type="transmembrane region" description="Helical" evidence="2">
    <location>
        <begin position="207"/>
        <end position="224"/>
    </location>
</feature>
<dbReference type="EMBL" id="CAJNDS010002712">
    <property type="protein sequence ID" value="CAE7570377.1"/>
    <property type="molecule type" value="Genomic_DNA"/>
</dbReference>
<reference evidence="3" key="1">
    <citation type="submission" date="2021-02" db="EMBL/GenBank/DDBJ databases">
        <authorList>
            <person name="Dougan E. K."/>
            <person name="Rhodes N."/>
            <person name="Thang M."/>
            <person name="Chan C."/>
        </authorList>
    </citation>
    <scope>NUCLEOTIDE SEQUENCE</scope>
</reference>
<feature type="transmembrane region" description="Helical" evidence="2">
    <location>
        <begin position="128"/>
        <end position="145"/>
    </location>
</feature>
<feature type="transmembrane region" description="Helical" evidence="2">
    <location>
        <begin position="104"/>
        <end position="122"/>
    </location>
</feature>
<evidence type="ECO:0000313" key="4">
    <source>
        <dbReference type="Proteomes" id="UP000604046"/>
    </source>
</evidence>
<feature type="region of interest" description="Disordered" evidence="1">
    <location>
        <begin position="407"/>
        <end position="433"/>
    </location>
</feature>
<feature type="transmembrane region" description="Helical" evidence="2">
    <location>
        <begin position="157"/>
        <end position="177"/>
    </location>
</feature>
<proteinExistence type="predicted"/>